<dbReference type="GeneID" id="27109628"/>
<comment type="function">
    <text evidence="1 11">May help in the organization of the PsaL subunit.</text>
</comment>
<dbReference type="PANTHER" id="PTHR35775">
    <property type="match status" value="1"/>
</dbReference>
<reference evidence="12" key="5">
    <citation type="journal article" date="2016" name="Sci. Rep.">
        <title>Evolution of short inverted repeat in cupressophytes, transfer of accD to nucleus in Sciadopitys verticillata and phylogenetic position of Sciadopityaceae.</title>
        <authorList>
            <person name="Li J."/>
            <person name="Gao L."/>
            <person name="Chen S."/>
            <person name="Tao K."/>
            <person name="Su Y."/>
            <person name="Wang T."/>
        </authorList>
    </citation>
    <scope>NUCLEOTIDE SEQUENCE</scope>
</reference>
<dbReference type="InterPro" id="IPR036357">
    <property type="entry name" value="PSI_PsaI_sf"/>
</dbReference>
<dbReference type="EMBL" id="LC572147">
    <property type="protein sequence ID" value="BCK60790.1"/>
    <property type="molecule type" value="Genomic_DNA"/>
</dbReference>
<feature type="transmembrane region" description="Helical" evidence="11">
    <location>
        <begin position="6"/>
        <end position="30"/>
    </location>
</feature>
<dbReference type="AlphaFoldDB" id="G3XHG9"/>
<evidence type="ECO:0000256" key="5">
    <source>
        <dbReference type="ARBA" id="ARBA00022531"/>
    </source>
</evidence>
<evidence type="ECO:0000313" key="15">
    <source>
        <dbReference type="EMBL" id="BCK60790.1"/>
    </source>
</evidence>
<keyword evidence="10 11" id="KW-0472">Membrane</keyword>
<keyword evidence="6 11" id="KW-0812">Transmembrane</keyword>
<dbReference type="GO" id="GO:0009535">
    <property type="term" value="C:chloroplast thylakoid membrane"/>
    <property type="evidence" value="ECO:0007669"/>
    <property type="project" value="UniProtKB-SubCell"/>
</dbReference>
<evidence type="ECO:0000256" key="11">
    <source>
        <dbReference type="HAMAP-Rule" id="MF_00431"/>
    </source>
</evidence>
<dbReference type="HAMAP" id="MF_00431">
    <property type="entry name" value="PSI_PsaI"/>
    <property type="match status" value="1"/>
</dbReference>
<dbReference type="SUPFAM" id="SSF81540">
    <property type="entry name" value="Subunit VIII of photosystem I reaction centre, PsaI"/>
    <property type="match status" value="1"/>
</dbReference>
<dbReference type="PANTHER" id="PTHR35775:SF2">
    <property type="entry name" value="PHOTOSYSTEM I REACTION CENTER SUBUNIT VIII"/>
    <property type="match status" value="1"/>
</dbReference>
<evidence type="ECO:0000256" key="2">
    <source>
        <dbReference type="ARBA" id="ARBA00004581"/>
    </source>
</evidence>
<evidence type="ECO:0000256" key="8">
    <source>
        <dbReference type="ARBA" id="ARBA00022989"/>
    </source>
</evidence>
<comment type="subcellular location">
    <subcellularLocation>
        <location evidence="2 11">Plastid</location>
        <location evidence="2 11">Chloroplast thylakoid membrane</location>
        <topology evidence="2 11">Single-pass membrane protein</topology>
    </subcellularLocation>
</comment>
<dbReference type="Pfam" id="PF00796">
    <property type="entry name" value="PSI_8"/>
    <property type="match status" value="1"/>
</dbReference>
<protein>
    <recommendedName>
        <fullName evidence="4 11">Photosystem I reaction center subunit VIII</fullName>
        <shortName evidence="11">PSI-I</shortName>
    </recommendedName>
</protein>
<accession>G3XHG9</accession>
<dbReference type="GO" id="GO:0015979">
    <property type="term" value="P:photosynthesis"/>
    <property type="evidence" value="ECO:0007669"/>
    <property type="project" value="UniProtKB-UniRule"/>
</dbReference>
<keyword evidence="9 11" id="KW-0793">Thylakoid</keyword>
<evidence type="ECO:0000256" key="10">
    <source>
        <dbReference type="ARBA" id="ARBA00023136"/>
    </source>
</evidence>
<comment type="similarity">
    <text evidence="3 11">Belongs to the PsaI family.</text>
</comment>
<keyword evidence="13" id="KW-0934">Plastid</keyword>
<reference evidence="13" key="1">
    <citation type="journal article" date="2011" name="Genome Biol. Evol.">
        <title>Loss of different inverted repeat copies from the chloroplast genomes of Pinaceae and cupressophytes and influence of heterotachy on the evaluation of gymnosperm phylogeny.</title>
        <authorList>
            <person name="Wu C.-S."/>
            <person name="Wang Y.-N."/>
            <person name="Hsu C.-Y."/>
            <person name="Lin C.-P."/>
            <person name="Chaw S.-M."/>
        </authorList>
    </citation>
    <scope>NUCLEOTIDE SEQUENCE</scope>
</reference>
<reference evidence="15" key="6">
    <citation type="journal article" date="2020" name="BMC Plant Biol.">
        <title>Tight association of genome rearrangements with gene expression in conifer plastomes.</title>
        <authorList>
            <person name="Wu C.S."/>
            <person name="Sudianto E."/>
            <person name="Chaw S.M."/>
        </authorList>
    </citation>
    <scope>NUCLEOTIDE SEQUENCE</scope>
    <source>
        <strain evidence="15">Chaw 1497</strain>
    </source>
</reference>
<evidence type="ECO:0000256" key="1">
    <source>
        <dbReference type="ARBA" id="ARBA00003541"/>
    </source>
</evidence>
<evidence type="ECO:0000313" key="14">
    <source>
        <dbReference type="EMBL" id="BAW34620.1"/>
    </source>
</evidence>
<name>G3XHG9_SCIVE</name>
<sequence>MTNLNLPSILVPLSGLLIPAITIVFLFFYIQKDEIL</sequence>
<dbReference type="NCBIfam" id="TIGR03052">
    <property type="entry name" value="PS_I_psaI"/>
    <property type="match status" value="1"/>
</dbReference>
<reference evidence="14" key="4">
    <citation type="journal article" date="2016" name="Genome Biol. Evol.">
        <title>Birth of Four Chimeric Plastid Gene Clusters in Japanese Umbrella Pine.</title>
        <authorList>
            <person name="Hsu C.-Y."/>
            <person name="Wu C.-S."/>
            <person name="Chaw S.-M."/>
        </authorList>
    </citation>
    <scope>NUCLEOTIDE SEQUENCE</scope>
</reference>
<keyword evidence="13" id="KW-0150">Chloroplast</keyword>
<dbReference type="EMBL" id="KT601210">
    <property type="protein sequence ID" value="AMO00732.1"/>
    <property type="molecule type" value="Genomic_DNA"/>
</dbReference>
<reference evidence="14" key="3">
    <citation type="submission" date="2015-11" db="EMBL/GenBank/DDBJ databases">
        <authorList>
            <person name="Zhang Y."/>
            <person name="Guo Z."/>
        </authorList>
    </citation>
    <scope>NUCLEOTIDE SEQUENCE</scope>
</reference>
<evidence type="ECO:0000256" key="7">
    <source>
        <dbReference type="ARBA" id="ARBA00022836"/>
    </source>
</evidence>
<evidence type="ECO:0000256" key="3">
    <source>
        <dbReference type="ARBA" id="ARBA00005252"/>
    </source>
</evidence>
<dbReference type="InterPro" id="IPR001302">
    <property type="entry name" value="PSI_PsaI"/>
</dbReference>
<proteinExistence type="inferred from homology"/>
<evidence type="ECO:0000256" key="6">
    <source>
        <dbReference type="ARBA" id="ARBA00022692"/>
    </source>
</evidence>
<evidence type="ECO:0000256" key="4">
    <source>
        <dbReference type="ARBA" id="ARBA00019929"/>
    </source>
</evidence>
<dbReference type="RefSeq" id="YP_009240201.1">
    <property type="nucleotide sequence ID" value="NC_029734.1"/>
</dbReference>
<reference evidence="13" key="2">
    <citation type="submission" date="2011-07" db="EMBL/GenBank/DDBJ databases">
        <authorList>
            <person name="Hsu CY."/>
            <person name="Chaw SM."/>
            <person name="Wu CS."/>
        </authorList>
    </citation>
    <scope>NUCLEOTIDE SEQUENCE</scope>
</reference>
<dbReference type="EMBL" id="AB645789">
    <property type="protein sequence ID" value="BAK86716.1"/>
    <property type="molecule type" value="Genomic_DNA"/>
</dbReference>
<geneLocation type="chloroplast" evidence="13"/>
<gene>
    <name evidence="11 13" type="primary">psaI</name>
</gene>
<keyword evidence="5 11" id="KW-0602">Photosynthesis</keyword>
<dbReference type="GO" id="GO:0009522">
    <property type="term" value="C:photosystem I"/>
    <property type="evidence" value="ECO:0007669"/>
    <property type="project" value="UniProtKB-KW"/>
</dbReference>
<dbReference type="EMBL" id="AP017299">
    <property type="protein sequence ID" value="BAW34620.1"/>
    <property type="molecule type" value="Genomic_DNA"/>
</dbReference>
<evidence type="ECO:0000313" key="13">
    <source>
        <dbReference type="EMBL" id="BAK86716.1"/>
    </source>
</evidence>
<evidence type="ECO:0000256" key="9">
    <source>
        <dbReference type="ARBA" id="ARBA00023078"/>
    </source>
</evidence>
<keyword evidence="8 11" id="KW-1133">Transmembrane helix</keyword>
<evidence type="ECO:0000313" key="12">
    <source>
        <dbReference type="EMBL" id="AMO00732.1"/>
    </source>
</evidence>
<organism evidence="13">
    <name type="scientific">Sciadopitys verticillata</name>
    <name type="common">Japanese umbrella-pine</name>
    <name type="synonym">Taxus verticillata</name>
    <dbReference type="NCBI Taxonomy" id="28979"/>
    <lineage>
        <taxon>Eukaryota</taxon>
        <taxon>Viridiplantae</taxon>
        <taxon>Streptophyta</taxon>
        <taxon>Embryophyta</taxon>
        <taxon>Tracheophyta</taxon>
        <taxon>Spermatophyta</taxon>
        <taxon>Pinopsida</taxon>
        <taxon>Pinidae</taxon>
        <taxon>Conifers II</taxon>
        <taxon>Cupressales</taxon>
        <taxon>Sciadopityaceae</taxon>
        <taxon>Sciadopitys</taxon>
    </lineage>
</organism>
<keyword evidence="7 11" id="KW-0603">Photosystem I</keyword>